<dbReference type="OrthoDB" id="244732at2"/>
<dbReference type="EMBL" id="CP036274">
    <property type="protein sequence ID" value="QDU25257.1"/>
    <property type="molecule type" value="Genomic_DNA"/>
</dbReference>
<reference evidence="3 4" key="1">
    <citation type="submission" date="2019-02" db="EMBL/GenBank/DDBJ databases">
        <title>Deep-cultivation of Planctomycetes and their phenomic and genomic characterization uncovers novel biology.</title>
        <authorList>
            <person name="Wiegand S."/>
            <person name="Jogler M."/>
            <person name="Boedeker C."/>
            <person name="Pinto D."/>
            <person name="Vollmers J."/>
            <person name="Rivas-Marin E."/>
            <person name="Kohn T."/>
            <person name="Peeters S.H."/>
            <person name="Heuer A."/>
            <person name="Rast P."/>
            <person name="Oberbeckmann S."/>
            <person name="Bunk B."/>
            <person name="Jeske O."/>
            <person name="Meyerdierks A."/>
            <person name="Storesund J.E."/>
            <person name="Kallscheuer N."/>
            <person name="Luecker S."/>
            <person name="Lage O.M."/>
            <person name="Pohl T."/>
            <person name="Merkel B.J."/>
            <person name="Hornburger P."/>
            <person name="Mueller R.-W."/>
            <person name="Bruemmer F."/>
            <person name="Labrenz M."/>
            <person name="Spormann A.M."/>
            <person name="Op den Camp H."/>
            <person name="Overmann J."/>
            <person name="Amann R."/>
            <person name="Jetten M.S.M."/>
            <person name="Mascher T."/>
            <person name="Medema M.H."/>
            <person name="Devos D.P."/>
            <person name="Kaster A.-K."/>
            <person name="Ovreas L."/>
            <person name="Rohde M."/>
            <person name="Galperin M.Y."/>
            <person name="Jogler C."/>
        </authorList>
    </citation>
    <scope>NUCLEOTIDE SEQUENCE [LARGE SCALE GENOMIC DNA]</scope>
    <source>
        <strain evidence="3 4">ETA_A8</strain>
    </source>
</reference>
<dbReference type="KEGG" id="aagg:ETAA8_03210"/>
<organism evidence="3 4">
    <name type="scientific">Anatilimnocola aggregata</name>
    <dbReference type="NCBI Taxonomy" id="2528021"/>
    <lineage>
        <taxon>Bacteria</taxon>
        <taxon>Pseudomonadati</taxon>
        <taxon>Planctomycetota</taxon>
        <taxon>Planctomycetia</taxon>
        <taxon>Pirellulales</taxon>
        <taxon>Pirellulaceae</taxon>
        <taxon>Anatilimnocola</taxon>
    </lineage>
</organism>
<dbReference type="SMART" id="SM00564">
    <property type="entry name" value="PQQ"/>
    <property type="match status" value="3"/>
</dbReference>
<dbReference type="InterPro" id="IPR018391">
    <property type="entry name" value="PQQ_b-propeller_rpt"/>
</dbReference>
<name>A0A517Y4U7_9BACT</name>
<accession>A0A517Y4U7</accession>
<dbReference type="AlphaFoldDB" id="A0A517Y4U7"/>
<sequence precursor="true">MTSQPSILFAAAIVCASVSNLAAAENWPQWRGPNGTGVSSERDLAIVWHEDRGLFWKTPLPEWGTSTPAVWGESIFLTSHTGDGKLLLLKLNKKDGKIVWQQDVGTGEAVREAPKRLTQKFHQLHNLATPSPVTDGTTVVAHFGNGDLAAYDYDGKQLWKRNLQEEFGGYTIWWGHANSPVIFKDMVISVCMQDSLADLQDQPVQSYLVAHDLLTGKQRWKTPRMTRADSEQSDSYTTPLLTTYQKQLQLIVMGGNQLDGYDPANGKQLWFLPGLVGGRTVTGPTVAGDFIYTTRGQRGPLLAVQPRKAGENDFKSIEWDYKEGTPDSCTPVVWNELLFTVADDGIARCIHAPSGNLRWKERLKGKYKASPVAVDGRVLFLNTEGLCTVVSAQPRFDKLVENQLNDETIASPAISDGRIYLRGKQFLYCIGKR</sequence>
<dbReference type="PANTHER" id="PTHR34512:SF30">
    <property type="entry name" value="OUTER MEMBRANE PROTEIN ASSEMBLY FACTOR BAMB"/>
    <property type="match status" value="1"/>
</dbReference>
<dbReference type="Gene3D" id="2.130.10.10">
    <property type="entry name" value="YVTN repeat-like/Quinoprotein amine dehydrogenase"/>
    <property type="match status" value="1"/>
</dbReference>
<dbReference type="Proteomes" id="UP000315017">
    <property type="component" value="Chromosome"/>
</dbReference>
<protein>
    <submittedName>
        <fullName evidence="3">Outer membrane biogenesis protein BamB</fullName>
    </submittedName>
</protein>
<dbReference type="PANTHER" id="PTHR34512">
    <property type="entry name" value="CELL SURFACE PROTEIN"/>
    <property type="match status" value="1"/>
</dbReference>
<keyword evidence="4" id="KW-1185">Reference proteome</keyword>
<keyword evidence="1" id="KW-0732">Signal</keyword>
<feature type="chain" id="PRO_5022230508" evidence="1">
    <location>
        <begin position="23"/>
        <end position="433"/>
    </location>
</feature>
<gene>
    <name evidence="3" type="ORF">ETAA8_03210</name>
</gene>
<feature type="signal peptide" evidence="1">
    <location>
        <begin position="1"/>
        <end position="22"/>
    </location>
</feature>
<dbReference type="Pfam" id="PF13360">
    <property type="entry name" value="PQQ_2"/>
    <property type="match status" value="1"/>
</dbReference>
<dbReference type="SUPFAM" id="SSF50998">
    <property type="entry name" value="Quinoprotein alcohol dehydrogenase-like"/>
    <property type="match status" value="1"/>
</dbReference>
<proteinExistence type="predicted"/>
<evidence type="ECO:0000256" key="1">
    <source>
        <dbReference type="SAM" id="SignalP"/>
    </source>
</evidence>
<dbReference type="Gene3D" id="2.40.10.480">
    <property type="match status" value="1"/>
</dbReference>
<dbReference type="RefSeq" id="WP_145083909.1">
    <property type="nucleotide sequence ID" value="NZ_CP036274.1"/>
</dbReference>
<dbReference type="InterPro" id="IPR011047">
    <property type="entry name" value="Quinoprotein_ADH-like_sf"/>
</dbReference>
<evidence type="ECO:0000313" key="4">
    <source>
        <dbReference type="Proteomes" id="UP000315017"/>
    </source>
</evidence>
<dbReference type="InterPro" id="IPR015943">
    <property type="entry name" value="WD40/YVTN_repeat-like_dom_sf"/>
</dbReference>
<feature type="domain" description="Pyrrolo-quinoline quinone repeat" evidence="2">
    <location>
        <begin position="38"/>
        <end position="184"/>
    </location>
</feature>
<evidence type="ECO:0000259" key="2">
    <source>
        <dbReference type="Pfam" id="PF13360"/>
    </source>
</evidence>
<evidence type="ECO:0000313" key="3">
    <source>
        <dbReference type="EMBL" id="QDU25257.1"/>
    </source>
</evidence>
<dbReference type="InterPro" id="IPR002372">
    <property type="entry name" value="PQQ_rpt_dom"/>
</dbReference>